<keyword evidence="2" id="KW-0472">Membrane</keyword>
<dbReference type="OrthoDB" id="3797881at2759"/>
<feature type="compositionally biased region" description="Pro residues" evidence="1">
    <location>
        <begin position="60"/>
        <end position="70"/>
    </location>
</feature>
<keyword evidence="5" id="KW-1185">Reference proteome</keyword>
<feature type="compositionally biased region" description="Polar residues" evidence="1">
    <location>
        <begin position="37"/>
        <end position="55"/>
    </location>
</feature>
<evidence type="ECO:0000256" key="3">
    <source>
        <dbReference type="SAM" id="SignalP"/>
    </source>
</evidence>
<accession>A0A6A5XZK5</accession>
<keyword evidence="2" id="KW-1133">Transmembrane helix</keyword>
<feature type="chain" id="PRO_5025689497" evidence="3">
    <location>
        <begin position="18"/>
        <end position="246"/>
    </location>
</feature>
<organism evidence="4 5">
    <name type="scientific">Aaosphaeria arxii CBS 175.79</name>
    <dbReference type="NCBI Taxonomy" id="1450172"/>
    <lineage>
        <taxon>Eukaryota</taxon>
        <taxon>Fungi</taxon>
        <taxon>Dikarya</taxon>
        <taxon>Ascomycota</taxon>
        <taxon>Pezizomycotina</taxon>
        <taxon>Dothideomycetes</taxon>
        <taxon>Pleosporomycetidae</taxon>
        <taxon>Pleosporales</taxon>
        <taxon>Pleosporales incertae sedis</taxon>
        <taxon>Aaosphaeria</taxon>
    </lineage>
</organism>
<keyword evidence="3" id="KW-0732">Signal</keyword>
<feature type="signal peptide" evidence="3">
    <location>
        <begin position="1"/>
        <end position="17"/>
    </location>
</feature>
<feature type="compositionally biased region" description="Pro residues" evidence="1">
    <location>
        <begin position="131"/>
        <end position="142"/>
    </location>
</feature>
<reference evidence="4" key="1">
    <citation type="journal article" date="2020" name="Stud. Mycol.">
        <title>101 Dothideomycetes genomes: a test case for predicting lifestyles and emergence of pathogens.</title>
        <authorList>
            <person name="Haridas S."/>
            <person name="Albert R."/>
            <person name="Binder M."/>
            <person name="Bloem J."/>
            <person name="Labutti K."/>
            <person name="Salamov A."/>
            <person name="Andreopoulos B."/>
            <person name="Baker S."/>
            <person name="Barry K."/>
            <person name="Bills G."/>
            <person name="Bluhm B."/>
            <person name="Cannon C."/>
            <person name="Castanera R."/>
            <person name="Culley D."/>
            <person name="Daum C."/>
            <person name="Ezra D."/>
            <person name="Gonzalez J."/>
            <person name="Henrissat B."/>
            <person name="Kuo A."/>
            <person name="Liang C."/>
            <person name="Lipzen A."/>
            <person name="Lutzoni F."/>
            <person name="Magnuson J."/>
            <person name="Mondo S."/>
            <person name="Nolan M."/>
            <person name="Ohm R."/>
            <person name="Pangilinan J."/>
            <person name="Park H.-J."/>
            <person name="Ramirez L."/>
            <person name="Alfaro M."/>
            <person name="Sun H."/>
            <person name="Tritt A."/>
            <person name="Yoshinaga Y."/>
            <person name="Zwiers L.-H."/>
            <person name="Turgeon B."/>
            <person name="Goodwin S."/>
            <person name="Spatafora J."/>
            <person name="Crous P."/>
            <person name="Grigoriev I."/>
        </authorList>
    </citation>
    <scope>NUCLEOTIDE SEQUENCE</scope>
    <source>
        <strain evidence="4">CBS 175.79</strain>
    </source>
</reference>
<evidence type="ECO:0000256" key="1">
    <source>
        <dbReference type="SAM" id="MobiDB-lite"/>
    </source>
</evidence>
<sequence>MLLLLAFVLIIIPFVTVQLERHKYSISSRVHTWMQQTGLDGGNDTSMSQEPNQNPLRKPWNPPFPTQPPENEPKKGILLSLPKLHLPASLNNLVRHDSDDLPALEGSDNGPPYNGALSPGTAAILGTYRRLPPPPLPTPIDPPSSHDPLSPHDVTIKPIGRSRTEPMAQTLSPPIPRRTSERSLSATSAAWITLQLMSVALIVFLILVLIAHCMAWFVVYKTESRLGDVRRGLLRGGEMRMCLCTR</sequence>
<evidence type="ECO:0000313" key="4">
    <source>
        <dbReference type="EMBL" id="KAF2018247.1"/>
    </source>
</evidence>
<feature type="region of interest" description="Disordered" evidence="1">
    <location>
        <begin position="126"/>
        <end position="179"/>
    </location>
</feature>
<feature type="region of interest" description="Disordered" evidence="1">
    <location>
        <begin position="37"/>
        <end position="75"/>
    </location>
</feature>
<gene>
    <name evidence="4" type="ORF">BU24DRAFT_479648</name>
</gene>
<dbReference type="AlphaFoldDB" id="A0A6A5XZK5"/>
<protein>
    <submittedName>
        <fullName evidence="4">Uncharacterized protein</fullName>
    </submittedName>
</protein>
<name>A0A6A5XZK5_9PLEO</name>
<dbReference type="EMBL" id="ML978068">
    <property type="protein sequence ID" value="KAF2018247.1"/>
    <property type="molecule type" value="Genomic_DNA"/>
</dbReference>
<dbReference type="RefSeq" id="XP_033386586.1">
    <property type="nucleotide sequence ID" value="XM_033533087.1"/>
</dbReference>
<dbReference type="GeneID" id="54290484"/>
<evidence type="ECO:0000256" key="2">
    <source>
        <dbReference type="SAM" id="Phobius"/>
    </source>
</evidence>
<evidence type="ECO:0000313" key="5">
    <source>
        <dbReference type="Proteomes" id="UP000799778"/>
    </source>
</evidence>
<dbReference type="Proteomes" id="UP000799778">
    <property type="component" value="Unassembled WGS sequence"/>
</dbReference>
<keyword evidence="2" id="KW-0812">Transmembrane</keyword>
<proteinExistence type="predicted"/>
<feature type="transmembrane region" description="Helical" evidence="2">
    <location>
        <begin position="189"/>
        <end position="220"/>
    </location>
</feature>